<dbReference type="RefSeq" id="XP_005760051.1">
    <property type="nucleotide sequence ID" value="XM_005759994.1"/>
</dbReference>
<keyword evidence="3" id="KW-1185">Reference proteome</keyword>
<name>A0A0D3I8N7_EMIH1</name>
<proteinExistence type="predicted"/>
<dbReference type="EnsemblProtists" id="EOD07622">
    <property type="protein sequence ID" value="EOD07622"/>
    <property type="gene ID" value="EMIHUDRAFT_249441"/>
</dbReference>
<dbReference type="PaxDb" id="2903-EOD07622"/>
<evidence type="ECO:0000313" key="3">
    <source>
        <dbReference type="Proteomes" id="UP000013827"/>
    </source>
</evidence>
<dbReference type="Proteomes" id="UP000013827">
    <property type="component" value="Unassembled WGS sequence"/>
</dbReference>
<dbReference type="SUPFAM" id="SSF52266">
    <property type="entry name" value="SGNH hydrolase"/>
    <property type="match status" value="1"/>
</dbReference>
<reference evidence="2" key="2">
    <citation type="submission" date="2024-10" db="UniProtKB">
        <authorList>
            <consortium name="EnsemblProtists"/>
        </authorList>
    </citation>
    <scope>IDENTIFICATION</scope>
</reference>
<evidence type="ECO:0000256" key="1">
    <source>
        <dbReference type="SAM" id="MobiDB-lite"/>
    </source>
</evidence>
<accession>A0A0D3I8N7</accession>
<dbReference type="AlphaFoldDB" id="A0A0D3I8N7"/>
<dbReference type="GeneID" id="17253770"/>
<dbReference type="InterPro" id="IPR036514">
    <property type="entry name" value="SGNH_hydro_sf"/>
</dbReference>
<dbReference type="KEGG" id="ehx:EMIHUDRAFT_249441"/>
<feature type="region of interest" description="Disordered" evidence="1">
    <location>
        <begin position="175"/>
        <end position="196"/>
    </location>
</feature>
<dbReference type="HOGENOM" id="CLU_770365_0_0_1"/>
<protein>
    <recommendedName>
        <fullName evidence="4">SGNH hydrolase-type esterase domain-containing protein</fullName>
    </recommendedName>
</protein>
<reference evidence="3" key="1">
    <citation type="journal article" date="2013" name="Nature">
        <title>Pan genome of the phytoplankton Emiliania underpins its global distribution.</title>
        <authorList>
            <person name="Read B.A."/>
            <person name="Kegel J."/>
            <person name="Klute M.J."/>
            <person name="Kuo A."/>
            <person name="Lefebvre S.C."/>
            <person name="Maumus F."/>
            <person name="Mayer C."/>
            <person name="Miller J."/>
            <person name="Monier A."/>
            <person name="Salamov A."/>
            <person name="Young J."/>
            <person name="Aguilar M."/>
            <person name="Claverie J.M."/>
            <person name="Frickenhaus S."/>
            <person name="Gonzalez K."/>
            <person name="Herman E.K."/>
            <person name="Lin Y.C."/>
            <person name="Napier J."/>
            <person name="Ogata H."/>
            <person name="Sarno A.F."/>
            <person name="Shmutz J."/>
            <person name="Schroeder D."/>
            <person name="de Vargas C."/>
            <person name="Verret F."/>
            <person name="von Dassow P."/>
            <person name="Valentin K."/>
            <person name="Van de Peer Y."/>
            <person name="Wheeler G."/>
            <person name="Dacks J.B."/>
            <person name="Delwiche C.F."/>
            <person name="Dyhrman S.T."/>
            <person name="Glockner G."/>
            <person name="John U."/>
            <person name="Richards T."/>
            <person name="Worden A.Z."/>
            <person name="Zhang X."/>
            <person name="Grigoriev I.V."/>
            <person name="Allen A.E."/>
            <person name="Bidle K."/>
            <person name="Borodovsky M."/>
            <person name="Bowler C."/>
            <person name="Brownlee C."/>
            <person name="Cock J.M."/>
            <person name="Elias M."/>
            <person name="Gladyshev V.N."/>
            <person name="Groth M."/>
            <person name="Guda C."/>
            <person name="Hadaegh A."/>
            <person name="Iglesias-Rodriguez M.D."/>
            <person name="Jenkins J."/>
            <person name="Jones B.M."/>
            <person name="Lawson T."/>
            <person name="Leese F."/>
            <person name="Lindquist E."/>
            <person name="Lobanov A."/>
            <person name="Lomsadze A."/>
            <person name="Malik S.B."/>
            <person name="Marsh M.E."/>
            <person name="Mackinder L."/>
            <person name="Mock T."/>
            <person name="Mueller-Roeber B."/>
            <person name="Pagarete A."/>
            <person name="Parker M."/>
            <person name="Probert I."/>
            <person name="Quesneville H."/>
            <person name="Raines C."/>
            <person name="Rensing S.A."/>
            <person name="Riano-Pachon D.M."/>
            <person name="Richier S."/>
            <person name="Rokitta S."/>
            <person name="Shiraiwa Y."/>
            <person name="Soanes D.M."/>
            <person name="van der Giezen M."/>
            <person name="Wahlund T.M."/>
            <person name="Williams B."/>
            <person name="Wilson W."/>
            <person name="Wolfe G."/>
            <person name="Wurch L.L."/>
        </authorList>
    </citation>
    <scope>NUCLEOTIDE SEQUENCE</scope>
</reference>
<sequence length="360" mass="38745">MARAPSARGDLVVFGGSVSFGRGSRRAWTEYLDEEMNISSTVWAHPAVLPNYFQSCMRRYLRPDTASVLIEFEPNLQAASCTNAVTGLVRSVRAIAPSASILFVGWPSLRLPFRACEAALERDLRQEKADKVFASPLRRMANATAYYADDTHPNDAGGRYLAHAVASFLRAKAAAPPRTGSGAGTPSPPLPATAARTEEVCEGAGALNATARGWTLVGPSDHEHYESTTIGAALDVPVLPLGACAAATVELSYTRSWRTAGSFCISCNGCMCGRRQGQWARAAHPFPCVSTLSATISTQTFKTSFNVLTNGSGRPCVVRLVHRSNKTRVHGMSVRRCVNGFDARRLRWNTSGTCARVCED</sequence>
<evidence type="ECO:0008006" key="4">
    <source>
        <dbReference type="Google" id="ProtNLM"/>
    </source>
</evidence>
<evidence type="ECO:0000313" key="2">
    <source>
        <dbReference type="EnsemblProtists" id="EOD07622"/>
    </source>
</evidence>
<organism evidence="2 3">
    <name type="scientific">Emiliania huxleyi (strain CCMP1516)</name>
    <dbReference type="NCBI Taxonomy" id="280463"/>
    <lineage>
        <taxon>Eukaryota</taxon>
        <taxon>Haptista</taxon>
        <taxon>Haptophyta</taxon>
        <taxon>Prymnesiophyceae</taxon>
        <taxon>Isochrysidales</taxon>
        <taxon>Noelaerhabdaceae</taxon>
        <taxon>Emiliania</taxon>
    </lineage>
</organism>
<dbReference type="Gene3D" id="3.40.50.1110">
    <property type="entry name" value="SGNH hydrolase"/>
    <property type="match status" value="1"/>
</dbReference>
<dbReference type="CDD" id="cd00229">
    <property type="entry name" value="SGNH_hydrolase"/>
    <property type="match status" value="1"/>
</dbReference>